<evidence type="ECO:0000256" key="3">
    <source>
        <dbReference type="ARBA" id="ARBA00022692"/>
    </source>
</evidence>
<dbReference type="Pfam" id="PF01169">
    <property type="entry name" value="GDT1"/>
    <property type="match status" value="2"/>
</dbReference>
<feature type="non-terminal residue" evidence="7">
    <location>
        <position position="182"/>
    </location>
</feature>
<feature type="transmembrane region" description="Helical" evidence="6">
    <location>
        <begin position="134"/>
        <end position="153"/>
    </location>
</feature>
<feature type="transmembrane region" description="Helical" evidence="6">
    <location>
        <begin position="38"/>
        <end position="61"/>
    </location>
</feature>
<sequence length="182" mass="19467">MDLTALIASFTLFSLMEFGDKTHIAVITLSMKHRPIEVFIGAIGAFAVVDGASVLVGGLIANLIPEFWINVVSGCLFLLFGVLTLINKEDEEEVKEERRSGLASAFSLVALMELGDKTQFASFVLAARYGSPGLVFAGIMLGAALITGSGVVIGKGLMKVMPERYLRYAAAALFLIFGIIFL</sequence>
<evidence type="ECO:0000256" key="4">
    <source>
        <dbReference type="ARBA" id="ARBA00022989"/>
    </source>
</evidence>
<dbReference type="EMBL" id="BARS01038829">
    <property type="protein sequence ID" value="GAG14141.1"/>
    <property type="molecule type" value="Genomic_DNA"/>
</dbReference>
<organism evidence="7">
    <name type="scientific">marine sediment metagenome</name>
    <dbReference type="NCBI Taxonomy" id="412755"/>
    <lineage>
        <taxon>unclassified sequences</taxon>
        <taxon>metagenomes</taxon>
        <taxon>ecological metagenomes</taxon>
    </lineage>
</organism>
<gene>
    <name evidence="7" type="ORF">S01H1_59372</name>
</gene>
<protein>
    <recommendedName>
        <fullName evidence="8">GDT1 family protein</fullName>
    </recommendedName>
</protein>
<comment type="subcellular location">
    <subcellularLocation>
        <location evidence="1">Membrane</location>
        <topology evidence="1">Multi-pass membrane protein</topology>
    </subcellularLocation>
</comment>
<evidence type="ECO:0000256" key="5">
    <source>
        <dbReference type="ARBA" id="ARBA00023136"/>
    </source>
</evidence>
<keyword evidence="4 6" id="KW-1133">Transmembrane helix</keyword>
<dbReference type="AlphaFoldDB" id="X0WN64"/>
<evidence type="ECO:0000313" key="7">
    <source>
        <dbReference type="EMBL" id="GAG14141.1"/>
    </source>
</evidence>
<comment type="similarity">
    <text evidence="2">Belongs to the GDT1 family.</text>
</comment>
<reference evidence="7" key="1">
    <citation type="journal article" date="2014" name="Front. Microbiol.">
        <title>High frequency of phylogenetically diverse reductive dehalogenase-homologous genes in deep subseafloor sedimentary metagenomes.</title>
        <authorList>
            <person name="Kawai M."/>
            <person name="Futagami T."/>
            <person name="Toyoda A."/>
            <person name="Takaki Y."/>
            <person name="Nishi S."/>
            <person name="Hori S."/>
            <person name="Arai W."/>
            <person name="Tsubouchi T."/>
            <person name="Morono Y."/>
            <person name="Uchiyama I."/>
            <person name="Ito T."/>
            <person name="Fujiyama A."/>
            <person name="Inagaki F."/>
            <person name="Takami H."/>
        </authorList>
    </citation>
    <scope>NUCLEOTIDE SEQUENCE</scope>
    <source>
        <strain evidence="7">Expedition CK06-06</strain>
    </source>
</reference>
<keyword evidence="5 6" id="KW-0472">Membrane</keyword>
<comment type="caution">
    <text evidence="7">The sequence shown here is derived from an EMBL/GenBank/DDBJ whole genome shotgun (WGS) entry which is preliminary data.</text>
</comment>
<evidence type="ECO:0000256" key="2">
    <source>
        <dbReference type="ARBA" id="ARBA00009190"/>
    </source>
</evidence>
<name>X0WN64_9ZZZZ</name>
<feature type="transmembrane region" description="Helical" evidence="6">
    <location>
        <begin position="165"/>
        <end position="181"/>
    </location>
</feature>
<accession>X0WN64</accession>
<evidence type="ECO:0000256" key="6">
    <source>
        <dbReference type="SAM" id="Phobius"/>
    </source>
</evidence>
<dbReference type="GO" id="GO:0046873">
    <property type="term" value="F:metal ion transmembrane transporter activity"/>
    <property type="evidence" value="ECO:0007669"/>
    <property type="project" value="InterPro"/>
</dbReference>
<dbReference type="PANTHER" id="PTHR12608:SF1">
    <property type="entry name" value="TRANSMEMBRANE PROTEIN 165"/>
    <property type="match status" value="1"/>
</dbReference>
<evidence type="ECO:0008006" key="8">
    <source>
        <dbReference type="Google" id="ProtNLM"/>
    </source>
</evidence>
<feature type="transmembrane region" description="Helical" evidence="6">
    <location>
        <begin position="67"/>
        <end position="86"/>
    </location>
</feature>
<proteinExistence type="inferred from homology"/>
<dbReference type="GO" id="GO:0016020">
    <property type="term" value="C:membrane"/>
    <property type="evidence" value="ECO:0007669"/>
    <property type="project" value="UniProtKB-SubCell"/>
</dbReference>
<keyword evidence="3 6" id="KW-0812">Transmembrane</keyword>
<dbReference type="PANTHER" id="PTHR12608">
    <property type="entry name" value="TRANSMEMBRANE PROTEIN HTP-1 RELATED"/>
    <property type="match status" value="1"/>
</dbReference>
<dbReference type="InterPro" id="IPR001727">
    <property type="entry name" value="GDT1-like"/>
</dbReference>
<evidence type="ECO:0000256" key="1">
    <source>
        <dbReference type="ARBA" id="ARBA00004141"/>
    </source>
</evidence>